<keyword evidence="1" id="KW-1133">Transmembrane helix</keyword>
<dbReference type="OrthoDB" id="241030at2157"/>
<sequence>MDTRTVLAAVLGVGLGLVFLAAPGAVRTAYSAGRSPQDRRGEYGSGERAGSRYHSLIRAVGAAFVLAGLYFGWQALAV</sequence>
<evidence type="ECO:0000256" key="1">
    <source>
        <dbReference type="SAM" id="Phobius"/>
    </source>
</evidence>
<keyword evidence="1" id="KW-0812">Transmembrane</keyword>
<feature type="transmembrane region" description="Helical" evidence="1">
    <location>
        <begin position="55"/>
        <end position="73"/>
    </location>
</feature>
<gene>
    <name evidence="3" type="ORF">GOC74_01720</name>
</gene>
<proteinExistence type="predicted"/>
<comment type="caution">
    <text evidence="3">The sequence shown here is derived from an EMBL/GenBank/DDBJ whole genome shotgun (WGS) entry which is preliminary data.</text>
</comment>
<dbReference type="GO" id="GO:0022857">
    <property type="term" value="F:transmembrane transporter activity"/>
    <property type="evidence" value="ECO:0007669"/>
    <property type="project" value="InterPro"/>
</dbReference>
<dbReference type="AlphaFoldDB" id="A0A847U7V4"/>
<feature type="domain" description="Major facilitator superfamily (MFS) profile" evidence="2">
    <location>
        <begin position="1"/>
        <end position="78"/>
    </location>
</feature>
<keyword evidence="1" id="KW-0472">Membrane</keyword>
<dbReference type="RefSeq" id="WP_170092645.1">
    <property type="nucleotide sequence ID" value="NZ_WOYG01000001.1"/>
</dbReference>
<evidence type="ECO:0000259" key="2">
    <source>
        <dbReference type="PROSITE" id="PS50850"/>
    </source>
</evidence>
<dbReference type="PROSITE" id="PS50850">
    <property type="entry name" value="MFS"/>
    <property type="match status" value="1"/>
</dbReference>
<protein>
    <recommendedName>
        <fullName evidence="2">Major facilitator superfamily (MFS) profile domain-containing protein</fullName>
    </recommendedName>
</protein>
<reference evidence="3" key="1">
    <citation type="submission" date="2019-12" db="EMBL/GenBank/DDBJ databases">
        <title>Whole-genome sequence of Halomicrobium mukohataei pws1.</title>
        <authorList>
            <person name="Verma D.K."/>
            <person name="Gopal K."/>
            <person name="Prasad E.S."/>
        </authorList>
    </citation>
    <scope>NUCLEOTIDE SEQUENCE</scope>
    <source>
        <strain evidence="3">Pws1</strain>
    </source>
</reference>
<evidence type="ECO:0000313" key="3">
    <source>
        <dbReference type="EMBL" id="NLV08656.1"/>
    </source>
</evidence>
<organism evidence="3 4">
    <name type="scientific">Halomicrobium mukohataei</name>
    <dbReference type="NCBI Taxonomy" id="57705"/>
    <lineage>
        <taxon>Archaea</taxon>
        <taxon>Methanobacteriati</taxon>
        <taxon>Methanobacteriota</taxon>
        <taxon>Stenosarchaea group</taxon>
        <taxon>Halobacteria</taxon>
        <taxon>Halobacteriales</taxon>
        <taxon>Haloarculaceae</taxon>
        <taxon>Halomicrobium</taxon>
    </lineage>
</organism>
<dbReference type="EMBL" id="WOYG01000001">
    <property type="protein sequence ID" value="NLV08656.1"/>
    <property type="molecule type" value="Genomic_DNA"/>
</dbReference>
<evidence type="ECO:0000313" key="4">
    <source>
        <dbReference type="Proteomes" id="UP000608662"/>
    </source>
</evidence>
<dbReference type="Proteomes" id="UP000608662">
    <property type="component" value="Unassembled WGS sequence"/>
</dbReference>
<accession>A0A847U7V4</accession>
<name>A0A847U7V4_9EURY</name>
<dbReference type="InterPro" id="IPR020846">
    <property type="entry name" value="MFS_dom"/>
</dbReference>